<dbReference type="OMA" id="CRRTLMG"/>
<dbReference type="Pfam" id="PF24510">
    <property type="entry name" value="TXNDC16_3rd"/>
    <property type="match status" value="1"/>
</dbReference>
<dbReference type="Pfam" id="PF24508">
    <property type="entry name" value="TXNDC16_N"/>
    <property type="match status" value="1"/>
</dbReference>
<feature type="transmembrane region" description="Helical" evidence="2">
    <location>
        <begin position="403"/>
        <end position="420"/>
    </location>
</feature>
<keyword evidence="2" id="KW-0472">Membrane</keyword>
<dbReference type="PANTHER" id="PTHR22699:SF1">
    <property type="entry name" value="THIOREDOXIN DOMAIN-CONTAINING PROTEIN 16"/>
    <property type="match status" value="1"/>
</dbReference>
<name>A0A663LQX0_ATHCN</name>
<dbReference type="InterPro" id="IPR036249">
    <property type="entry name" value="Thioredoxin-like_sf"/>
</dbReference>
<keyword evidence="2" id="KW-1133">Transmembrane helix</keyword>
<feature type="compositionally biased region" description="Acidic residues" evidence="1">
    <location>
        <begin position="359"/>
        <end position="371"/>
    </location>
</feature>
<feature type="region of interest" description="Disordered" evidence="1">
    <location>
        <begin position="356"/>
        <end position="376"/>
    </location>
</feature>
<dbReference type="SUPFAM" id="SSF52833">
    <property type="entry name" value="Thioredoxin-like"/>
    <property type="match status" value="1"/>
</dbReference>
<dbReference type="CDD" id="cd02961">
    <property type="entry name" value="PDI_a_family"/>
    <property type="match status" value="1"/>
</dbReference>
<dbReference type="AlphaFoldDB" id="A0A663LQX0"/>
<keyword evidence="7" id="KW-1185">Reference proteome</keyword>
<evidence type="ECO:0000256" key="1">
    <source>
        <dbReference type="SAM" id="MobiDB-lite"/>
    </source>
</evidence>
<gene>
    <name evidence="6" type="primary">TXNDC16</name>
</gene>
<dbReference type="PANTHER" id="PTHR22699">
    <property type="entry name" value="THIOREDOXIN DOMAIN-CONTAINING PROTEIN 16"/>
    <property type="match status" value="1"/>
</dbReference>
<reference evidence="6" key="2">
    <citation type="submission" date="2025-09" db="UniProtKB">
        <authorList>
            <consortium name="Ensembl"/>
        </authorList>
    </citation>
    <scope>IDENTIFICATION</scope>
</reference>
<dbReference type="InterPro" id="IPR057642">
    <property type="entry name" value="TXNDC16_2nd"/>
</dbReference>
<dbReference type="InterPro" id="IPR040090">
    <property type="entry name" value="TXNDC16"/>
</dbReference>
<reference evidence="6" key="1">
    <citation type="submission" date="2025-08" db="UniProtKB">
        <authorList>
            <consortium name="Ensembl"/>
        </authorList>
    </citation>
    <scope>IDENTIFICATION</scope>
</reference>
<organism evidence="6 7">
    <name type="scientific">Athene cunicularia</name>
    <name type="common">Burrowing owl</name>
    <name type="synonym">Speotyto cunicularia</name>
    <dbReference type="NCBI Taxonomy" id="194338"/>
    <lineage>
        <taxon>Eukaryota</taxon>
        <taxon>Metazoa</taxon>
        <taxon>Chordata</taxon>
        <taxon>Craniata</taxon>
        <taxon>Vertebrata</taxon>
        <taxon>Euteleostomi</taxon>
        <taxon>Archelosauria</taxon>
        <taxon>Archosauria</taxon>
        <taxon>Dinosauria</taxon>
        <taxon>Saurischia</taxon>
        <taxon>Theropoda</taxon>
        <taxon>Coelurosauria</taxon>
        <taxon>Aves</taxon>
        <taxon>Neognathae</taxon>
        <taxon>Neoaves</taxon>
        <taxon>Telluraves</taxon>
        <taxon>Strigiformes</taxon>
        <taxon>Strigidae</taxon>
        <taxon>Athene</taxon>
    </lineage>
</organism>
<feature type="domain" description="TXNDC16 third thioredoxin-like" evidence="5">
    <location>
        <begin position="254"/>
        <end position="343"/>
    </location>
</feature>
<evidence type="ECO:0000259" key="3">
    <source>
        <dbReference type="Pfam" id="PF24508"/>
    </source>
</evidence>
<feature type="domain" description="TXNDC16 N-terminal" evidence="3">
    <location>
        <begin position="31"/>
        <end position="133"/>
    </location>
</feature>
<evidence type="ECO:0000256" key="2">
    <source>
        <dbReference type="SAM" id="Phobius"/>
    </source>
</evidence>
<dbReference type="Ensembl" id="ENSACUT00000002103.1">
    <property type="protein sequence ID" value="ENSACUP00000001969.1"/>
    <property type="gene ID" value="ENSACUG00000001375.1"/>
</dbReference>
<keyword evidence="2" id="KW-0812">Transmembrane</keyword>
<dbReference type="InterPro" id="IPR057639">
    <property type="entry name" value="TXNDC16_N"/>
</dbReference>
<dbReference type="Pfam" id="PF13848">
    <property type="entry name" value="Thioredoxin_6"/>
    <property type="match status" value="1"/>
</dbReference>
<evidence type="ECO:0000259" key="5">
    <source>
        <dbReference type="Pfam" id="PF24510"/>
    </source>
</evidence>
<accession>A0A663LQX0</accession>
<proteinExistence type="predicted"/>
<protein>
    <submittedName>
        <fullName evidence="6">Thioredoxin domain containing 16</fullName>
    </submittedName>
</protein>
<dbReference type="InterPro" id="IPR057645">
    <property type="entry name" value="TXNDC16_3rd"/>
</dbReference>
<dbReference type="Proteomes" id="UP000472269">
    <property type="component" value="Unplaced"/>
</dbReference>
<evidence type="ECO:0000313" key="7">
    <source>
        <dbReference type="Proteomes" id="UP000472269"/>
    </source>
</evidence>
<evidence type="ECO:0000259" key="4">
    <source>
        <dbReference type="Pfam" id="PF24509"/>
    </source>
</evidence>
<dbReference type="Gene3D" id="3.40.30.10">
    <property type="entry name" value="Glutaredoxin"/>
    <property type="match status" value="2"/>
</dbReference>
<feature type="domain" description="TXNDC16 second thioredoxin-like" evidence="4">
    <location>
        <begin position="134"/>
        <end position="253"/>
    </location>
</feature>
<evidence type="ECO:0000313" key="6">
    <source>
        <dbReference type="Ensembl" id="ENSACUP00000001969.1"/>
    </source>
</evidence>
<dbReference type="Pfam" id="PF24509">
    <property type="entry name" value="TXNDC16_2nd"/>
    <property type="match status" value="1"/>
</dbReference>
<feature type="transmembrane region" description="Helical" evidence="2">
    <location>
        <begin position="309"/>
        <end position="327"/>
    </location>
</feature>
<sequence length="703" mass="78682">MSTQKDRWVSSFSFLLFCASSIPTWGSARLLQELSPQEYFSSLQAGRASLAYFSHNVSPGAQPFLEQIENSAEALQDYGISVVKVICPKEDVSRYCGKENALRKAYLFRGNMLIREFPTDALFDVNSIVANVLFALLFNEVKYVETLADLQNIENTLKGRLNMVFAYVPATGTAEHRAVMEAAFVYGTVHQFVLTTEAALLKDTGYPDMSSARLLFCHCQRATDLAQPCRRTAMGQALTMLNIHRHLKLMGAPLVTEVAEDPEKVSTVHLQLGLPLVFILSQKETYEADRRTAEFVAWQLLGKAGVALLSRYLLSGVLGFLLFVVFLSSGVPIKYLVLEDTDEVITLVEDKSKVKQIQEEEEEEEEDEDEKENNNQGCMPKQIGVLAALIQICAVISKAANKTVNFSTIFFFILFLHYLFSTPGTQGVLLSRVNCWDWPGVCTEENVTQFPTIKIYEKGERSVMYNGMWGTDELTSFIMLSRVPCPLKLATVEEAEGYLRGEFPSELSSYHHTSLLGVFSTATSEVSPPALLLARSGGQSVEGITLSKQNAQDMVQMIRYELLDIFPEITVQNLPRYLQLRKPFLILFSDDDIGQIESKEMLKLAKGRPQQEFVACWLNLKKTPVGRGVLKAYFATMPSLPVLVWVNFHAGGQVFKFPSEQSITELNILSWLEKLKAGLEVPSSKWTRVCNVPKHTLLAPVCL</sequence>